<protein>
    <recommendedName>
        <fullName evidence="6">UPAR/Ly6 domain-containing protein</fullName>
    </recommendedName>
</protein>
<evidence type="ECO:0000256" key="5">
    <source>
        <dbReference type="ARBA" id="ARBA00023180"/>
    </source>
</evidence>
<evidence type="ECO:0000313" key="7">
    <source>
        <dbReference type="EMBL" id="CAJ0963838.1"/>
    </source>
</evidence>
<organism evidence="7 8">
    <name type="scientific">Ranitomeya imitator</name>
    <name type="common">mimic poison frog</name>
    <dbReference type="NCBI Taxonomy" id="111125"/>
    <lineage>
        <taxon>Eukaryota</taxon>
        <taxon>Metazoa</taxon>
        <taxon>Chordata</taxon>
        <taxon>Craniata</taxon>
        <taxon>Vertebrata</taxon>
        <taxon>Euteleostomi</taxon>
        <taxon>Amphibia</taxon>
        <taxon>Batrachia</taxon>
        <taxon>Anura</taxon>
        <taxon>Neobatrachia</taxon>
        <taxon>Hyloidea</taxon>
        <taxon>Dendrobatidae</taxon>
        <taxon>Dendrobatinae</taxon>
        <taxon>Ranitomeya</taxon>
    </lineage>
</organism>
<evidence type="ECO:0000259" key="6">
    <source>
        <dbReference type="SMART" id="SM00134"/>
    </source>
</evidence>
<dbReference type="SMART" id="SM00134">
    <property type="entry name" value="LU"/>
    <property type="match status" value="1"/>
</dbReference>
<keyword evidence="2" id="KW-1003">Cell membrane</keyword>
<dbReference type="InterPro" id="IPR035076">
    <property type="entry name" value="Toxin/TOLIP"/>
</dbReference>
<dbReference type="Proteomes" id="UP001176940">
    <property type="component" value="Unassembled WGS sequence"/>
</dbReference>
<dbReference type="InterPro" id="IPR016054">
    <property type="entry name" value="LY6_UPA_recep-like"/>
</dbReference>
<reference evidence="7" key="1">
    <citation type="submission" date="2023-07" db="EMBL/GenBank/DDBJ databases">
        <authorList>
            <person name="Stuckert A."/>
        </authorList>
    </citation>
    <scope>NUCLEOTIDE SEQUENCE</scope>
</reference>
<evidence type="ECO:0000256" key="4">
    <source>
        <dbReference type="ARBA" id="ARBA00023136"/>
    </source>
</evidence>
<name>A0ABN9MCW5_9NEOB</name>
<keyword evidence="3" id="KW-0732">Signal</keyword>
<dbReference type="Pfam" id="PF00087">
    <property type="entry name" value="Toxin_TOLIP"/>
    <property type="match status" value="1"/>
</dbReference>
<evidence type="ECO:0000256" key="2">
    <source>
        <dbReference type="ARBA" id="ARBA00022475"/>
    </source>
</evidence>
<accession>A0ABN9MCW5</accession>
<dbReference type="SUPFAM" id="SSF57302">
    <property type="entry name" value="Snake toxin-like"/>
    <property type="match status" value="1"/>
</dbReference>
<dbReference type="EMBL" id="CAUEEQ010058612">
    <property type="protein sequence ID" value="CAJ0963838.1"/>
    <property type="molecule type" value="Genomic_DNA"/>
</dbReference>
<evidence type="ECO:0000256" key="1">
    <source>
        <dbReference type="ARBA" id="ARBA00004236"/>
    </source>
</evidence>
<dbReference type="Gene3D" id="2.10.60.10">
    <property type="entry name" value="CD59"/>
    <property type="match status" value="1"/>
</dbReference>
<keyword evidence="5" id="KW-0325">Glycoprotein</keyword>
<dbReference type="PANTHER" id="PTHR16983">
    <property type="entry name" value="UPAR/LY6 DOMAIN-CONTAINING PROTEIN"/>
    <property type="match status" value="1"/>
</dbReference>
<evidence type="ECO:0000256" key="3">
    <source>
        <dbReference type="ARBA" id="ARBA00022729"/>
    </source>
</evidence>
<comment type="caution">
    <text evidence="7">The sequence shown here is derived from an EMBL/GenBank/DDBJ whole genome shotgun (WGS) entry which is preliminary data.</text>
</comment>
<keyword evidence="4" id="KW-0472">Membrane</keyword>
<keyword evidence="8" id="KW-1185">Reference proteome</keyword>
<dbReference type="PANTHER" id="PTHR16983:SF13">
    <property type="entry name" value="LYMPHOCYTE ANTIGEN 6E"/>
    <property type="match status" value="1"/>
</dbReference>
<gene>
    <name evidence="7" type="ORF">RIMI_LOCUS18852767</name>
</gene>
<feature type="domain" description="UPAR/Ly6" evidence="6">
    <location>
        <begin position="14"/>
        <end position="100"/>
    </location>
</feature>
<sequence length="119" mass="11722">MSARPCSGKTVYSLNCYTCSLQTSNANCQTSTTCSSGAAYCQTIVGSASSGGISASVISKTCETSCTAGTYSVSGATATTSCCNTDLCNVSGGASIKANSAAIILALGSLLTILRSSVL</sequence>
<comment type="subcellular location">
    <subcellularLocation>
        <location evidence="1">Cell membrane</location>
    </subcellularLocation>
</comment>
<evidence type="ECO:0000313" key="8">
    <source>
        <dbReference type="Proteomes" id="UP001176940"/>
    </source>
</evidence>
<dbReference type="InterPro" id="IPR045860">
    <property type="entry name" value="Snake_toxin-like_sf"/>
</dbReference>
<proteinExistence type="predicted"/>
<dbReference type="InterPro" id="IPR051110">
    <property type="entry name" value="Ly-6/neurotoxin-like_GPI-ap"/>
</dbReference>